<evidence type="ECO:0000256" key="2">
    <source>
        <dbReference type="ARBA" id="ARBA00022692"/>
    </source>
</evidence>
<feature type="transmembrane region" description="Helical" evidence="5">
    <location>
        <begin position="146"/>
        <end position="171"/>
    </location>
</feature>
<evidence type="ECO:0000313" key="7">
    <source>
        <dbReference type="EMBL" id="MDA0566920.1"/>
    </source>
</evidence>
<dbReference type="PANTHER" id="PTHR11360">
    <property type="entry name" value="MONOCARBOXYLATE TRANSPORTER"/>
    <property type="match status" value="1"/>
</dbReference>
<proteinExistence type="predicted"/>
<evidence type="ECO:0000256" key="3">
    <source>
        <dbReference type="ARBA" id="ARBA00022989"/>
    </source>
</evidence>
<feature type="transmembrane region" description="Helical" evidence="5">
    <location>
        <begin position="333"/>
        <end position="351"/>
    </location>
</feature>
<evidence type="ECO:0000313" key="8">
    <source>
        <dbReference type="Proteomes" id="UP001140076"/>
    </source>
</evidence>
<gene>
    <name evidence="7" type="ORF">LG943_21765</name>
</gene>
<comment type="caution">
    <text evidence="7">The sequence shown here is derived from an EMBL/GenBank/DDBJ whole genome shotgun (WGS) entry which is preliminary data.</text>
</comment>
<dbReference type="InterPro" id="IPR011701">
    <property type="entry name" value="MFS"/>
</dbReference>
<keyword evidence="3 5" id="KW-1133">Transmembrane helix</keyword>
<feature type="transmembrane region" description="Helical" evidence="5">
    <location>
        <begin position="271"/>
        <end position="294"/>
    </location>
</feature>
<dbReference type="InterPro" id="IPR036259">
    <property type="entry name" value="MFS_trans_sf"/>
</dbReference>
<feature type="transmembrane region" description="Helical" evidence="5">
    <location>
        <begin position="399"/>
        <end position="420"/>
    </location>
</feature>
<dbReference type="GO" id="GO:0005886">
    <property type="term" value="C:plasma membrane"/>
    <property type="evidence" value="ECO:0007669"/>
    <property type="project" value="UniProtKB-SubCell"/>
</dbReference>
<evidence type="ECO:0000259" key="6">
    <source>
        <dbReference type="PROSITE" id="PS50850"/>
    </source>
</evidence>
<dbReference type="Pfam" id="PF07690">
    <property type="entry name" value="MFS_1"/>
    <property type="match status" value="1"/>
</dbReference>
<reference evidence="7" key="1">
    <citation type="submission" date="2021-10" db="EMBL/GenBank/DDBJ databases">
        <title>Streptomonospora sp. nov., isolated from mangrove soil.</title>
        <authorList>
            <person name="Chen X."/>
            <person name="Ge X."/>
            <person name="Liu W."/>
        </authorList>
    </citation>
    <scope>NUCLEOTIDE SEQUENCE</scope>
    <source>
        <strain evidence="7">S1-112</strain>
    </source>
</reference>
<dbReference type="PROSITE" id="PS00216">
    <property type="entry name" value="SUGAR_TRANSPORT_1"/>
    <property type="match status" value="1"/>
</dbReference>
<dbReference type="Gene3D" id="1.20.1250.20">
    <property type="entry name" value="MFS general substrate transporter like domains"/>
    <property type="match status" value="2"/>
</dbReference>
<feature type="domain" description="Major facilitator superfamily (MFS) profile" evidence="6">
    <location>
        <begin position="258"/>
        <end position="457"/>
    </location>
</feature>
<feature type="transmembrane region" description="Helical" evidence="5">
    <location>
        <begin position="426"/>
        <end position="446"/>
    </location>
</feature>
<keyword evidence="2 5" id="KW-0812">Transmembrane</keyword>
<name>A0A9X3NPP7_9ACTN</name>
<keyword evidence="8" id="KW-1185">Reference proteome</keyword>
<sequence>MNSPPSAPSALTGHLASPYAPAAAGELADWTGRRYAVGRSARDLAGRDRFALAARAVAAVAGVGVLQFGYGAAVPLLVAAHGWSPAAALLPFALWTLVQGATALPLARLRERGLLAPGPAVVAGAPLCAAALAVCELSGHLGVVAMGYGLLGGLGAGLVYHSAVHVVAAWYPERPATHAVPAGAGFALGAVPLVAGIALAEPAHLAAAPWVGAALALLVAGAGWRLSAPPPRWWPPESDPRAWALRRRREPLACVDLSPAQAWRSGALPGLHAVVALAGAMALADLAVLPLLLARADLPPGGAAAVLAALVAASGLGRAAAGRWAERVGRRRILVAALTAGAAAQFALPAAAALGSVAGLVLLAVPAGIGGGCCYPLTRTLALDYFGSRDSAEIQGLVYSAKAAGGLLGVGGAAALLVWLPGAGAAAALLGAGAAGLAAAVTAARLRRPVPIRTIPL</sequence>
<dbReference type="GO" id="GO:0022857">
    <property type="term" value="F:transmembrane transporter activity"/>
    <property type="evidence" value="ECO:0007669"/>
    <property type="project" value="InterPro"/>
</dbReference>
<feature type="transmembrane region" description="Helical" evidence="5">
    <location>
        <begin position="357"/>
        <end position="378"/>
    </location>
</feature>
<dbReference type="InterPro" id="IPR005829">
    <property type="entry name" value="Sugar_transporter_CS"/>
</dbReference>
<evidence type="ECO:0000256" key="4">
    <source>
        <dbReference type="ARBA" id="ARBA00023136"/>
    </source>
</evidence>
<evidence type="ECO:0000256" key="1">
    <source>
        <dbReference type="ARBA" id="ARBA00004651"/>
    </source>
</evidence>
<dbReference type="AlphaFoldDB" id="A0A9X3NPP7"/>
<dbReference type="SUPFAM" id="SSF103473">
    <property type="entry name" value="MFS general substrate transporter"/>
    <property type="match status" value="1"/>
</dbReference>
<dbReference type="InterPro" id="IPR050327">
    <property type="entry name" value="Proton-linked_MCT"/>
</dbReference>
<protein>
    <submittedName>
        <fullName evidence="7">MFS transporter</fullName>
    </submittedName>
</protein>
<comment type="subcellular location">
    <subcellularLocation>
        <location evidence="1">Cell membrane</location>
        <topology evidence="1">Multi-pass membrane protein</topology>
    </subcellularLocation>
</comment>
<feature type="transmembrane region" description="Helical" evidence="5">
    <location>
        <begin position="56"/>
        <end position="80"/>
    </location>
</feature>
<dbReference type="InterPro" id="IPR020846">
    <property type="entry name" value="MFS_dom"/>
</dbReference>
<feature type="transmembrane region" description="Helical" evidence="5">
    <location>
        <begin position="300"/>
        <end position="321"/>
    </location>
</feature>
<organism evidence="7 8">
    <name type="scientific">Streptomonospora mangrovi</name>
    <dbReference type="NCBI Taxonomy" id="2883123"/>
    <lineage>
        <taxon>Bacteria</taxon>
        <taxon>Bacillati</taxon>
        <taxon>Actinomycetota</taxon>
        <taxon>Actinomycetes</taxon>
        <taxon>Streptosporangiales</taxon>
        <taxon>Nocardiopsidaceae</taxon>
        <taxon>Streptomonospora</taxon>
    </lineage>
</organism>
<dbReference type="Proteomes" id="UP001140076">
    <property type="component" value="Unassembled WGS sequence"/>
</dbReference>
<feature type="transmembrane region" description="Helical" evidence="5">
    <location>
        <begin position="206"/>
        <end position="224"/>
    </location>
</feature>
<feature type="transmembrane region" description="Helical" evidence="5">
    <location>
        <begin position="114"/>
        <end position="134"/>
    </location>
</feature>
<evidence type="ECO:0000256" key="5">
    <source>
        <dbReference type="SAM" id="Phobius"/>
    </source>
</evidence>
<feature type="transmembrane region" description="Helical" evidence="5">
    <location>
        <begin position="178"/>
        <end position="200"/>
    </location>
</feature>
<feature type="transmembrane region" description="Helical" evidence="5">
    <location>
        <begin position="86"/>
        <end position="107"/>
    </location>
</feature>
<keyword evidence="4 5" id="KW-0472">Membrane</keyword>
<accession>A0A9X3NPP7</accession>
<dbReference type="PROSITE" id="PS50850">
    <property type="entry name" value="MFS"/>
    <property type="match status" value="1"/>
</dbReference>
<dbReference type="EMBL" id="JAJAQC010000044">
    <property type="protein sequence ID" value="MDA0566920.1"/>
    <property type="molecule type" value="Genomic_DNA"/>
</dbReference>